<sequence length="136" mass="13798">MPSIISTAAFALLALSAAVSAVPHAACTDGRPSLSGTNDGQDLAFSVFKDTAVNVNAPGGNGQGLAGAFDGTKVSFAKFPKWKRSSVTCGDCATTSATRYTGNPKSIVDKCLTLSANTLTVQTCNSAGTETLDFKA</sequence>
<comment type="caution">
    <text evidence="2">The sequence shown here is derived from an EMBL/GenBank/DDBJ whole genome shotgun (WGS) entry which is preliminary data.</text>
</comment>
<evidence type="ECO:0000313" key="2">
    <source>
        <dbReference type="EMBL" id="KTB31846.1"/>
    </source>
</evidence>
<gene>
    <name evidence="2" type="ORF">WG66_15558</name>
</gene>
<evidence type="ECO:0000256" key="1">
    <source>
        <dbReference type="SAM" id="SignalP"/>
    </source>
</evidence>
<reference evidence="2 3" key="1">
    <citation type="submission" date="2015-12" db="EMBL/GenBank/DDBJ databases">
        <title>Draft genome sequence of Moniliophthora roreri, the causal agent of frosty pod rot of cacao.</title>
        <authorList>
            <person name="Aime M.C."/>
            <person name="Diaz-Valderrama J.R."/>
            <person name="Kijpornyongpan T."/>
            <person name="Phillips-Mora W."/>
        </authorList>
    </citation>
    <scope>NUCLEOTIDE SEQUENCE [LARGE SCALE GENOMIC DNA]</scope>
    <source>
        <strain evidence="2 3">MCA 2952</strain>
    </source>
</reference>
<proteinExistence type="predicted"/>
<name>A0A0W0F685_MONRR</name>
<protein>
    <submittedName>
        <fullName evidence="2">Uncharacterized protein</fullName>
    </submittedName>
</protein>
<dbReference type="Proteomes" id="UP000054988">
    <property type="component" value="Unassembled WGS sequence"/>
</dbReference>
<keyword evidence="1" id="KW-0732">Signal</keyword>
<evidence type="ECO:0000313" key="3">
    <source>
        <dbReference type="Proteomes" id="UP000054988"/>
    </source>
</evidence>
<feature type="chain" id="PRO_5006901497" evidence="1">
    <location>
        <begin position="22"/>
        <end position="136"/>
    </location>
</feature>
<dbReference type="EMBL" id="LATX01002286">
    <property type="protein sequence ID" value="KTB31846.1"/>
    <property type="molecule type" value="Genomic_DNA"/>
</dbReference>
<accession>A0A0W0F685</accession>
<feature type="signal peptide" evidence="1">
    <location>
        <begin position="1"/>
        <end position="21"/>
    </location>
</feature>
<organism evidence="2 3">
    <name type="scientific">Moniliophthora roreri</name>
    <name type="common">Frosty pod rot fungus</name>
    <name type="synonym">Monilia roreri</name>
    <dbReference type="NCBI Taxonomy" id="221103"/>
    <lineage>
        <taxon>Eukaryota</taxon>
        <taxon>Fungi</taxon>
        <taxon>Dikarya</taxon>
        <taxon>Basidiomycota</taxon>
        <taxon>Agaricomycotina</taxon>
        <taxon>Agaricomycetes</taxon>
        <taxon>Agaricomycetidae</taxon>
        <taxon>Agaricales</taxon>
        <taxon>Marasmiineae</taxon>
        <taxon>Marasmiaceae</taxon>
        <taxon>Moniliophthora</taxon>
    </lineage>
</organism>
<dbReference type="AlphaFoldDB" id="A0A0W0F685"/>